<accession>A0ABT3H7T8</accession>
<reference evidence="2" key="1">
    <citation type="submission" date="2023-07" db="EMBL/GenBank/DDBJ databases">
        <title>Genome sequencing of Purple Non-Sulfur Bacteria from various extreme environments.</title>
        <authorList>
            <person name="Mayer M."/>
        </authorList>
    </citation>
    <scope>NUCLEOTIDE SEQUENCE [LARGE SCALE GENOMIC DNA]</scope>
    <source>
        <strain evidence="2">DSM 17935</strain>
    </source>
</reference>
<keyword evidence="2" id="KW-1185">Reference proteome</keyword>
<organism evidence="1 2">
    <name type="scientific">Rhodobium gokarnense</name>
    <dbReference type="NCBI Taxonomy" id="364296"/>
    <lineage>
        <taxon>Bacteria</taxon>
        <taxon>Pseudomonadati</taxon>
        <taxon>Pseudomonadota</taxon>
        <taxon>Alphaproteobacteria</taxon>
        <taxon>Hyphomicrobiales</taxon>
        <taxon>Rhodobiaceae</taxon>
        <taxon>Rhodobium</taxon>
    </lineage>
</organism>
<name>A0ABT3H7T8_9HYPH</name>
<dbReference type="EMBL" id="JAOQNS010000002">
    <property type="protein sequence ID" value="MCW2306453.1"/>
    <property type="molecule type" value="Genomic_DNA"/>
</dbReference>
<evidence type="ECO:0000313" key="2">
    <source>
        <dbReference type="Proteomes" id="UP001209755"/>
    </source>
</evidence>
<evidence type="ECO:0000313" key="1">
    <source>
        <dbReference type="EMBL" id="MCW2306453.1"/>
    </source>
</evidence>
<protein>
    <submittedName>
        <fullName evidence="1">Uncharacterized protein</fullName>
    </submittedName>
</protein>
<gene>
    <name evidence="1" type="ORF">M2319_000772</name>
</gene>
<proteinExistence type="predicted"/>
<comment type="caution">
    <text evidence="1">The sequence shown here is derived from an EMBL/GenBank/DDBJ whole genome shotgun (WGS) entry which is preliminary data.</text>
</comment>
<dbReference type="RefSeq" id="WP_264600120.1">
    <property type="nucleotide sequence ID" value="NZ_JAOQNS010000002.1"/>
</dbReference>
<dbReference type="Proteomes" id="UP001209755">
    <property type="component" value="Unassembled WGS sequence"/>
</dbReference>
<sequence>MVFAAVRHWLGDMFRKDAPVVSAATLADFLDAHAAFIVQKCIYEYARARAGTMSLALFKEEGFKAAVETSRWQNYPLGLRYVGEMAMNVLRPDWPGSTADLSERLAGIFAQITNRYPVPDGFPEDFWQNARQDISRHLARAALAPAKPVKDIPLATVEQFFARLPIHERLRGYDYQLIQNNLRINLCRSYETLRARLDREALCADLAADSGAIALRAGA</sequence>